<dbReference type="InParanoid" id="J0WT19"/>
<protein>
    <submittedName>
        <fullName evidence="2">Uncharacterized protein</fullName>
    </submittedName>
</protein>
<accession>J0WT19</accession>
<evidence type="ECO:0000313" key="3">
    <source>
        <dbReference type="Proteomes" id="UP000006514"/>
    </source>
</evidence>
<dbReference type="KEGG" id="adl:AURDEDRAFT_174483"/>
<feature type="compositionally biased region" description="Basic residues" evidence="1">
    <location>
        <begin position="78"/>
        <end position="90"/>
    </location>
</feature>
<gene>
    <name evidence="2" type="ORF">AURDEDRAFT_174483</name>
</gene>
<dbReference type="AlphaFoldDB" id="J0WT19"/>
<name>J0WT19_AURST</name>
<organism evidence="2 3">
    <name type="scientific">Auricularia subglabra (strain TFB-10046 / SS5)</name>
    <name type="common">White-rot fungus</name>
    <name type="synonym">Auricularia delicata (strain TFB10046)</name>
    <dbReference type="NCBI Taxonomy" id="717982"/>
    <lineage>
        <taxon>Eukaryota</taxon>
        <taxon>Fungi</taxon>
        <taxon>Dikarya</taxon>
        <taxon>Basidiomycota</taxon>
        <taxon>Agaricomycotina</taxon>
        <taxon>Agaricomycetes</taxon>
        <taxon>Auriculariales</taxon>
        <taxon>Auriculariaceae</taxon>
        <taxon>Auricularia</taxon>
    </lineage>
</organism>
<dbReference type="Proteomes" id="UP000006514">
    <property type="component" value="Unassembled WGS sequence"/>
</dbReference>
<sequence length="109" mass="11841">MDLEDFISGAPDNVSRVKIWSTRFDFDEIFYRLETVAPLGSAAAATNGVVAAPVSARPVTAVRSPSQPAESSTSSQTPRRRRRDTPRPPRRSPLTQVDVNVPGYETVAA</sequence>
<reference evidence="3" key="1">
    <citation type="journal article" date="2012" name="Science">
        <title>The Paleozoic origin of enzymatic lignin decomposition reconstructed from 31 fungal genomes.</title>
        <authorList>
            <person name="Floudas D."/>
            <person name="Binder M."/>
            <person name="Riley R."/>
            <person name="Barry K."/>
            <person name="Blanchette R.A."/>
            <person name="Henrissat B."/>
            <person name="Martinez A.T."/>
            <person name="Otillar R."/>
            <person name="Spatafora J.W."/>
            <person name="Yadav J.S."/>
            <person name="Aerts A."/>
            <person name="Benoit I."/>
            <person name="Boyd A."/>
            <person name="Carlson A."/>
            <person name="Copeland A."/>
            <person name="Coutinho P.M."/>
            <person name="de Vries R.P."/>
            <person name="Ferreira P."/>
            <person name="Findley K."/>
            <person name="Foster B."/>
            <person name="Gaskell J."/>
            <person name="Glotzer D."/>
            <person name="Gorecki P."/>
            <person name="Heitman J."/>
            <person name="Hesse C."/>
            <person name="Hori C."/>
            <person name="Igarashi K."/>
            <person name="Jurgens J.A."/>
            <person name="Kallen N."/>
            <person name="Kersten P."/>
            <person name="Kohler A."/>
            <person name="Kuees U."/>
            <person name="Kumar T.K.A."/>
            <person name="Kuo A."/>
            <person name="LaButti K."/>
            <person name="Larrondo L.F."/>
            <person name="Lindquist E."/>
            <person name="Ling A."/>
            <person name="Lombard V."/>
            <person name="Lucas S."/>
            <person name="Lundell T."/>
            <person name="Martin R."/>
            <person name="McLaughlin D.J."/>
            <person name="Morgenstern I."/>
            <person name="Morin E."/>
            <person name="Murat C."/>
            <person name="Nagy L.G."/>
            <person name="Nolan M."/>
            <person name="Ohm R.A."/>
            <person name="Patyshakuliyeva A."/>
            <person name="Rokas A."/>
            <person name="Ruiz-Duenas F.J."/>
            <person name="Sabat G."/>
            <person name="Salamov A."/>
            <person name="Samejima M."/>
            <person name="Schmutz J."/>
            <person name="Slot J.C."/>
            <person name="St John F."/>
            <person name="Stenlid J."/>
            <person name="Sun H."/>
            <person name="Sun S."/>
            <person name="Syed K."/>
            <person name="Tsang A."/>
            <person name="Wiebenga A."/>
            <person name="Young D."/>
            <person name="Pisabarro A."/>
            <person name="Eastwood D.C."/>
            <person name="Martin F."/>
            <person name="Cullen D."/>
            <person name="Grigoriev I.V."/>
            <person name="Hibbett D.S."/>
        </authorList>
    </citation>
    <scope>NUCLEOTIDE SEQUENCE [LARGE SCALE GENOMIC DNA]</scope>
    <source>
        <strain evidence="3">TFB10046</strain>
    </source>
</reference>
<evidence type="ECO:0000313" key="2">
    <source>
        <dbReference type="EMBL" id="EJD36432.1"/>
    </source>
</evidence>
<proteinExistence type="predicted"/>
<dbReference type="EMBL" id="JH687861">
    <property type="protein sequence ID" value="EJD36432.1"/>
    <property type="molecule type" value="Genomic_DNA"/>
</dbReference>
<feature type="region of interest" description="Disordered" evidence="1">
    <location>
        <begin position="57"/>
        <end position="109"/>
    </location>
</feature>
<keyword evidence="3" id="KW-1185">Reference proteome</keyword>
<feature type="compositionally biased region" description="Low complexity" evidence="1">
    <location>
        <begin position="64"/>
        <end position="77"/>
    </location>
</feature>
<evidence type="ECO:0000256" key="1">
    <source>
        <dbReference type="SAM" id="MobiDB-lite"/>
    </source>
</evidence>